<evidence type="ECO:0000313" key="2">
    <source>
        <dbReference type="Proteomes" id="UP000789572"/>
    </source>
</evidence>
<dbReference type="Proteomes" id="UP000789572">
    <property type="component" value="Unassembled WGS sequence"/>
</dbReference>
<evidence type="ECO:0000313" key="1">
    <source>
        <dbReference type="EMBL" id="CAG8636224.1"/>
    </source>
</evidence>
<keyword evidence="2" id="KW-1185">Reference proteome</keyword>
<accession>A0A9N9GYQ0</accession>
<dbReference type="EMBL" id="CAJVPJ010003167">
    <property type="protein sequence ID" value="CAG8636224.1"/>
    <property type="molecule type" value="Genomic_DNA"/>
</dbReference>
<reference evidence="1" key="1">
    <citation type="submission" date="2021-06" db="EMBL/GenBank/DDBJ databases">
        <authorList>
            <person name="Kallberg Y."/>
            <person name="Tangrot J."/>
            <person name="Rosling A."/>
        </authorList>
    </citation>
    <scope>NUCLEOTIDE SEQUENCE</scope>
    <source>
        <strain evidence="1">IA702</strain>
    </source>
</reference>
<protein>
    <submittedName>
        <fullName evidence="1">1945_t:CDS:1</fullName>
    </submittedName>
</protein>
<sequence length="159" mass="17945">MLKITERLKVKILNDGILDTDESFQKAQWLIDIINRAECEHEEGRSHQILLDDKELESLQSPFPDSDLKKAIQALKNGGVDLNNLVDYEKKKRETQINKARTDLSIVGVKGNVEMRNFSPFDDSPRDIASSYITQSIANVGGSVKLTGDFAPRRRTKTT</sequence>
<dbReference type="AlphaFoldDB" id="A0A9N9GYQ0"/>
<proteinExistence type="predicted"/>
<feature type="non-terminal residue" evidence="1">
    <location>
        <position position="159"/>
    </location>
</feature>
<comment type="caution">
    <text evidence="1">The sequence shown here is derived from an EMBL/GenBank/DDBJ whole genome shotgun (WGS) entry which is preliminary data.</text>
</comment>
<organism evidence="1 2">
    <name type="scientific">Paraglomus occultum</name>
    <dbReference type="NCBI Taxonomy" id="144539"/>
    <lineage>
        <taxon>Eukaryota</taxon>
        <taxon>Fungi</taxon>
        <taxon>Fungi incertae sedis</taxon>
        <taxon>Mucoromycota</taxon>
        <taxon>Glomeromycotina</taxon>
        <taxon>Glomeromycetes</taxon>
        <taxon>Paraglomerales</taxon>
        <taxon>Paraglomeraceae</taxon>
        <taxon>Paraglomus</taxon>
    </lineage>
</organism>
<name>A0A9N9GYQ0_9GLOM</name>
<gene>
    <name evidence="1" type="ORF">POCULU_LOCUS9170</name>
</gene>